<dbReference type="Pfam" id="PF07714">
    <property type="entry name" value="PK_Tyr_Ser-Thr"/>
    <property type="match status" value="1"/>
</dbReference>
<reference evidence="3" key="1">
    <citation type="submission" date="2020-12" db="EMBL/GenBank/DDBJ databases">
        <authorList>
            <person name="Iha C."/>
        </authorList>
    </citation>
    <scope>NUCLEOTIDE SEQUENCE</scope>
</reference>
<gene>
    <name evidence="3" type="ORF">OSTQU699_LOCUS6798</name>
</gene>
<dbReference type="InterPro" id="IPR011009">
    <property type="entry name" value="Kinase-like_dom_sf"/>
</dbReference>
<feature type="region of interest" description="Disordered" evidence="1">
    <location>
        <begin position="22"/>
        <end position="66"/>
    </location>
</feature>
<dbReference type="GO" id="GO:0005524">
    <property type="term" value="F:ATP binding"/>
    <property type="evidence" value="ECO:0007669"/>
    <property type="project" value="InterPro"/>
</dbReference>
<protein>
    <recommendedName>
        <fullName evidence="2">Protein kinase domain-containing protein</fullName>
    </recommendedName>
</protein>
<accession>A0A8S1JCR4</accession>
<dbReference type="SUPFAM" id="SSF56112">
    <property type="entry name" value="Protein kinase-like (PK-like)"/>
    <property type="match status" value="1"/>
</dbReference>
<dbReference type="GO" id="GO:0004674">
    <property type="term" value="F:protein serine/threonine kinase activity"/>
    <property type="evidence" value="ECO:0007669"/>
    <property type="project" value="TreeGrafter"/>
</dbReference>
<dbReference type="InterPro" id="IPR001245">
    <property type="entry name" value="Ser-Thr/Tyr_kinase_cat_dom"/>
</dbReference>
<feature type="domain" description="Protein kinase" evidence="2">
    <location>
        <begin position="76"/>
        <end position="328"/>
    </location>
</feature>
<dbReference type="PROSITE" id="PS50011">
    <property type="entry name" value="PROTEIN_KINASE_DOM"/>
    <property type="match status" value="1"/>
</dbReference>
<evidence type="ECO:0000313" key="3">
    <source>
        <dbReference type="EMBL" id="CAD7701440.1"/>
    </source>
</evidence>
<proteinExistence type="predicted"/>
<dbReference type="PANTHER" id="PTHR44329">
    <property type="entry name" value="SERINE/THREONINE-PROTEIN KINASE TNNI3K-RELATED"/>
    <property type="match status" value="1"/>
</dbReference>
<dbReference type="Gene3D" id="3.30.200.20">
    <property type="entry name" value="Phosphorylase Kinase, domain 1"/>
    <property type="match status" value="1"/>
</dbReference>
<sequence>MVIAEIRRPGITSRLYSTSIRRQKHHGWKRKHPRGIDAGLDPQAPANRREGKPLPPNLQSAGRPKLPGQPILNIENAAALVGGWQSLGKHWAVREGVWFDKDGRAWKVAIKSPTDTKDRACAEAINNECSTLTAVPHHPNIVWVIGGRMGDDPVIVEELMPVNLGRLLSKSGSDLTYRDILMIGVGVARGMCHLHEHGHTRTYMTPSSILLDEEGNAMLARFSDTSDVSNFRDASDGTPAYMAPECLPQNGAAVRGPRAAQLEAEKAGVYSLGKVLSKCVAASLGVSEAAAGRLCHAPLWEFICCCIRPHPQDRPGCHQVVEELNGMLDGSGSSTEDWSARRLRAQIWRASR</sequence>
<dbReference type="Proteomes" id="UP000708148">
    <property type="component" value="Unassembled WGS sequence"/>
</dbReference>
<dbReference type="AlphaFoldDB" id="A0A8S1JCR4"/>
<evidence type="ECO:0000256" key="1">
    <source>
        <dbReference type="SAM" id="MobiDB-lite"/>
    </source>
</evidence>
<name>A0A8S1JCR4_9CHLO</name>
<feature type="compositionally biased region" description="Basic residues" evidence="1">
    <location>
        <begin position="22"/>
        <end position="33"/>
    </location>
</feature>
<dbReference type="Gene3D" id="1.10.510.10">
    <property type="entry name" value="Transferase(Phosphotransferase) domain 1"/>
    <property type="match status" value="1"/>
</dbReference>
<dbReference type="InterPro" id="IPR051681">
    <property type="entry name" value="Ser/Thr_Kinases-Pseudokinases"/>
</dbReference>
<dbReference type="OrthoDB" id="4062651at2759"/>
<evidence type="ECO:0000313" key="4">
    <source>
        <dbReference type="Proteomes" id="UP000708148"/>
    </source>
</evidence>
<comment type="caution">
    <text evidence="3">The sequence shown here is derived from an EMBL/GenBank/DDBJ whole genome shotgun (WGS) entry which is preliminary data.</text>
</comment>
<evidence type="ECO:0000259" key="2">
    <source>
        <dbReference type="PROSITE" id="PS50011"/>
    </source>
</evidence>
<dbReference type="PANTHER" id="PTHR44329:SF214">
    <property type="entry name" value="PROTEIN KINASE DOMAIN-CONTAINING PROTEIN"/>
    <property type="match status" value="1"/>
</dbReference>
<organism evidence="3 4">
    <name type="scientific">Ostreobium quekettii</name>
    <dbReference type="NCBI Taxonomy" id="121088"/>
    <lineage>
        <taxon>Eukaryota</taxon>
        <taxon>Viridiplantae</taxon>
        <taxon>Chlorophyta</taxon>
        <taxon>core chlorophytes</taxon>
        <taxon>Ulvophyceae</taxon>
        <taxon>TCBD clade</taxon>
        <taxon>Bryopsidales</taxon>
        <taxon>Ostreobineae</taxon>
        <taxon>Ostreobiaceae</taxon>
        <taxon>Ostreobium</taxon>
    </lineage>
</organism>
<keyword evidence="4" id="KW-1185">Reference proteome</keyword>
<dbReference type="InterPro" id="IPR000719">
    <property type="entry name" value="Prot_kinase_dom"/>
</dbReference>
<dbReference type="EMBL" id="CAJHUC010001536">
    <property type="protein sequence ID" value="CAD7701440.1"/>
    <property type="molecule type" value="Genomic_DNA"/>
</dbReference>